<evidence type="ECO:0000256" key="3">
    <source>
        <dbReference type="ARBA" id="ARBA00022737"/>
    </source>
</evidence>
<dbReference type="GO" id="GO:0060090">
    <property type="term" value="F:molecular adaptor activity"/>
    <property type="evidence" value="ECO:0007669"/>
    <property type="project" value="InterPro"/>
</dbReference>
<keyword evidence="3" id="KW-0677">Repeat</keyword>
<proteinExistence type="predicted"/>
<dbReference type="Pfam" id="PF24492">
    <property type="entry name" value="HEAT_ECM29"/>
    <property type="match status" value="1"/>
</dbReference>
<evidence type="ECO:0000256" key="1">
    <source>
        <dbReference type="ARBA" id="ARBA00004496"/>
    </source>
</evidence>
<dbReference type="GO" id="GO:0000502">
    <property type="term" value="C:proteasome complex"/>
    <property type="evidence" value="ECO:0007669"/>
    <property type="project" value="UniProtKB-KW"/>
</dbReference>
<comment type="caution">
    <text evidence="7">The sequence shown here is derived from an EMBL/GenBank/DDBJ whole genome shotgun (WGS) entry which is preliminary data.</text>
</comment>
<dbReference type="InterPro" id="IPR011989">
    <property type="entry name" value="ARM-like"/>
</dbReference>
<evidence type="ECO:0000313" key="7">
    <source>
        <dbReference type="EMBL" id="KAJ2753417.1"/>
    </source>
</evidence>
<evidence type="ECO:0000256" key="2">
    <source>
        <dbReference type="ARBA" id="ARBA00022490"/>
    </source>
</evidence>
<evidence type="ECO:0000259" key="6">
    <source>
        <dbReference type="Pfam" id="PF24492"/>
    </source>
</evidence>
<dbReference type="EMBL" id="JANBUH010000192">
    <property type="protein sequence ID" value="KAJ2753417.1"/>
    <property type="molecule type" value="Genomic_DNA"/>
</dbReference>
<dbReference type="PANTHER" id="PTHR23346">
    <property type="entry name" value="TRANSLATIONAL ACTIVATOR GCN1-RELATED"/>
    <property type="match status" value="1"/>
</dbReference>
<keyword evidence="2" id="KW-0963">Cytoplasm</keyword>
<dbReference type="Gene3D" id="1.25.10.10">
    <property type="entry name" value="Leucine-rich Repeat Variant"/>
    <property type="match status" value="2"/>
</dbReference>
<dbReference type="GO" id="GO:0036503">
    <property type="term" value="P:ERAD pathway"/>
    <property type="evidence" value="ECO:0007669"/>
    <property type="project" value="TreeGrafter"/>
</dbReference>
<evidence type="ECO:0000259" key="5">
    <source>
        <dbReference type="Pfam" id="PF13001"/>
    </source>
</evidence>
<dbReference type="InterPro" id="IPR016024">
    <property type="entry name" value="ARM-type_fold"/>
</dbReference>
<dbReference type="GO" id="GO:0043248">
    <property type="term" value="P:proteasome assembly"/>
    <property type="evidence" value="ECO:0007669"/>
    <property type="project" value="InterPro"/>
</dbReference>
<evidence type="ECO:0000256" key="4">
    <source>
        <dbReference type="ARBA" id="ARBA00022942"/>
    </source>
</evidence>
<name>A0A9W8LBU3_9FUNG</name>
<feature type="domain" description="Proteasome component Ecm29 N-terminal" evidence="5">
    <location>
        <begin position="10"/>
        <end position="509"/>
    </location>
</feature>
<reference evidence="7" key="1">
    <citation type="submission" date="2022-07" db="EMBL/GenBank/DDBJ databases">
        <title>Phylogenomic reconstructions and comparative analyses of Kickxellomycotina fungi.</title>
        <authorList>
            <person name="Reynolds N.K."/>
            <person name="Stajich J.E."/>
            <person name="Barry K."/>
            <person name="Grigoriev I.V."/>
            <person name="Crous P."/>
            <person name="Smith M.E."/>
        </authorList>
    </citation>
    <scope>NUCLEOTIDE SEQUENCE</scope>
    <source>
        <strain evidence="7">BCRC 34297</strain>
    </source>
</reference>
<dbReference type="Pfam" id="PF13001">
    <property type="entry name" value="ECM29_N"/>
    <property type="match status" value="1"/>
</dbReference>
<keyword evidence="8" id="KW-1185">Reference proteome</keyword>
<dbReference type="GO" id="GO:0005737">
    <property type="term" value="C:cytoplasm"/>
    <property type="evidence" value="ECO:0007669"/>
    <property type="project" value="UniProtKB-SubCell"/>
</dbReference>
<comment type="subcellular location">
    <subcellularLocation>
        <location evidence="1">Cytoplasm</location>
    </subcellularLocation>
</comment>
<feature type="domain" description="Proteasome adapter and scaffold protein ECM29 HEAT-repeat" evidence="6">
    <location>
        <begin position="1345"/>
        <end position="1505"/>
    </location>
</feature>
<evidence type="ECO:0000313" key="8">
    <source>
        <dbReference type="Proteomes" id="UP001140011"/>
    </source>
</evidence>
<dbReference type="InterPro" id="IPR055443">
    <property type="entry name" value="HEAT_ECM29"/>
</dbReference>
<organism evidence="7 8">
    <name type="scientific">Coemansia pectinata</name>
    <dbReference type="NCBI Taxonomy" id="1052879"/>
    <lineage>
        <taxon>Eukaryota</taxon>
        <taxon>Fungi</taxon>
        <taxon>Fungi incertae sedis</taxon>
        <taxon>Zoopagomycota</taxon>
        <taxon>Kickxellomycotina</taxon>
        <taxon>Kickxellomycetes</taxon>
        <taxon>Kickxellales</taxon>
        <taxon>Kickxellaceae</taxon>
        <taxon>Coemansia</taxon>
    </lineage>
</organism>
<gene>
    <name evidence="7" type="primary">ECM29</name>
    <name evidence="7" type="ORF">GGI19_003146</name>
</gene>
<protein>
    <submittedName>
        <fullName evidence="7">Proteasome component M29</fullName>
    </submittedName>
</protein>
<dbReference type="SUPFAM" id="SSF48371">
    <property type="entry name" value="ARM repeat"/>
    <property type="match status" value="2"/>
</dbReference>
<dbReference type="PANTHER" id="PTHR23346:SF19">
    <property type="entry name" value="PROTEASOME ADAPTER AND SCAFFOLD PROTEIN ECM29"/>
    <property type="match status" value="1"/>
</dbReference>
<keyword evidence="4 7" id="KW-0647">Proteasome</keyword>
<dbReference type="GO" id="GO:0005634">
    <property type="term" value="C:nucleus"/>
    <property type="evidence" value="ECO:0007669"/>
    <property type="project" value="TreeGrafter"/>
</dbReference>
<dbReference type="InterPro" id="IPR024372">
    <property type="entry name" value="Ecm29_N"/>
</dbReference>
<dbReference type="Pfam" id="PF23731">
    <property type="entry name" value="ARM_ECM29_C"/>
    <property type="match status" value="1"/>
</dbReference>
<accession>A0A9W8LBU3</accession>
<sequence length="1908" mass="205313">MTDATDLELLESLQLRFAMANTLDQIQKLVSTLLVPLLDKLDACGAAVKTKIIGLLGQVNKKLKGYPQATLPMDMLLGSALSRDSTAYSQSFRLMYITMAAERAVSEQLVEAIPMLLDGIHQRPTVQSRSFAVALLTSVWRCATLTDEQFRSFKFADTHHRGEVLLKLAMDLLLFNLTPQSSEDGVPTVVAGLSISGQSVITNDGKAPWATDGEALRQLKLNIARIVGSEQAFPIELPDTIHEQRFLALLCGGGDAYFPHVSSLCEDALKRMRAADCESLTFISSALELFLGSSPEKSADDRRQPVTPALKLKLFGYLNRSAAATAMFPQWLQVIFQSLFGQGTSNKLRRQGMMFLHWVIRMAPLEQITKAAPVLLQGVRKVLTELTSSAIVSIDGDVIRGSAYVAWGTLAKRVPALVISDLSHLQELFVAFDTESANVRLSIQESLLAMLPAYESSPLDKVIGDQLLELLQQQLSSSAVRQTRYCALRYAISAFPFARMEARWLCVLGLADSEREIRALAQSGLVITPALASTECSRLPPLAEAVRFLHARVVAPATIPRLGTGNPLVFSGIVGFGRSLILASGMAQCRGRAASALEPDVIDLDALNEFSELATALQRESMQTALTGLYIDSTYSNSPLSLWAEVAGYALTVSTLSDSPTALSQSLMCIVELLSLSPVDASLAFFGQRQKFKAALSARDPLVQQRSMQALSVVYAAKLYSDARVSLDAVDVELWNGQTATYLRELVTVVATPADSRTLDERQGAILALGHISHGLCVARLALGGNKSWSDLGLDDLGLALNQAQAALLESIAAAAASKTTTHPMIASALCVAVGEIGKTGFAGVSTAAALAQEAMVAVGEVIKKTTDAKVQDAAYSALANLALGKEELATGFIEFLQASVKTATKKQIDVHFKIGEALAIALGRFQCSLVGVGWIFPIEPAAVYGKSGLEANGAAIDVLLELVTGKMAMSPSPQDRQAAVVWILSLVQFCPRLAALTPWLSKLHTCLCALLTDRDEFTQEAASKTLGRIYDMGDATLKDDLVYSLMSLFGGSGSQQQSVRQRIESDEPLLEQESLGQTPDGRAVNTTYKSILSLASDMQKPSLVYQFMQLATHTAVWSSRRGAAYGFATIIERARESMQPHLKAIVPKLYRYTFDPSPQTRAAMTSIWRALLGSGNSTSGVTAAAAEGETTGGSEWAASGTSVVEAHWDAIMDECLGSMGQREWRVRESGCGALAGAVRGAKPELVVPFLERMWQMSFRVLDDIKGSVRDSGLKTCQALATATVAWCTPRDTREAARDEQALAVLGVVVPFLVDSGVVSDAEDVRGFSLGLLLKLCRSSGSYLSASVPAITERLLESLSNMESQAANYLTFHAESHNITVEQLEAARLGAVKASPIMQGIELVLEQLTPESMAELVPRLQAIVRRGLGLPTRAGCARAIVFLCVKRADLVRPHAAALVKAISGALTESSDVQRKAWAASIGFMAPMLSPAMFRNLLKHVEKTYVDKYDENVRGVCGLVLEQLSVRCPERLREDDGARAAASFVLLGCWDSNEFTRESFRCAWREYTLGSGAKLVESHVDELLGLPLAFLKDDSWPRRIQSAAAIADLARVLERAARAPSGGDKAAQALATLADMALPELVQASQGRVWPGKAQVLECLVLVCIATANAKSNGANDMPRVVCELLLREIPRGDLAYRRLAVTHFCALVEAVPTLDVYAEASAVMLDIISRGMGSATTSAMDVDDEEPLHRPLRLMLIAAAIRALLLALPKTRVLASEEAAAAARVLCEVARDGVWNIRVASLECLQALVSHCSKLEQDRADLLRALDMPKVVDAIRVCASEGKYVAVRTAALSALEAVLDALQLIDSASGVQGTIARDVLDLLADDPIPSIADRAKDARAKLGKSEET</sequence>
<dbReference type="OrthoDB" id="16066at2759"/>
<dbReference type="Proteomes" id="UP001140011">
    <property type="component" value="Unassembled WGS sequence"/>
</dbReference>